<accession>A0A9J5YYQ1</accession>
<name>A0A9J5YYQ1_SOLCO</name>
<proteinExistence type="predicted"/>
<keyword evidence="2" id="KW-1185">Reference proteome</keyword>
<evidence type="ECO:0000313" key="2">
    <source>
        <dbReference type="Proteomes" id="UP000824120"/>
    </source>
</evidence>
<organism evidence="1 2">
    <name type="scientific">Solanum commersonii</name>
    <name type="common">Commerson's wild potato</name>
    <name type="synonym">Commerson's nightshade</name>
    <dbReference type="NCBI Taxonomy" id="4109"/>
    <lineage>
        <taxon>Eukaryota</taxon>
        <taxon>Viridiplantae</taxon>
        <taxon>Streptophyta</taxon>
        <taxon>Embryophyta</taxon>
        <taxon>Tracheophyta</taxon>
        <taxon>Spermatophyta</taxon>
        <taxon>Magnoliopsida</taxon>
        <taxon>eudicotyledons</taxon>
        <taxon>Gunneridae</taxon>
        <taxon>Pentapetalae</taxon>
        <taxon>asterids</taxon>
        <taxon>lamiids</taxon>
        <taxon>Solanales</taxon>
        <taxon>Solanaceae</taxon>
        <taxon>Solanoideae</taxon>
        <taxon>Solaneae</taxon>
        <taxon>Solanum</taxon>
    </lineage>
</organism>
<dbReference type="AlphaFoldDB" id="A0A9J5YYQ1"/>
<comment type="caution">
    <text evidence="1">The sequence shown here is derived from an EMBL/GenBank/DDBJ whole genome shotgun (WGS) entry which is preliminary data.</text>
</comment>
<reference evidence="1 2" key="1">
    <citation type="submission" date="2020-09" db="EMBL/GenBank/DDBJ databases">
        <title>De no assembly of potato wild relative species, Solanum commersonii.</title>
        <authorList>
            <person name="Cho K."/>
        </authorList>
    </citation>
    <scope>NUCLEOTIDE SEQUENCE [LARGE SCALE GENOMIC DNA]</scope>
    <source>
        <strain evidence="1">LZ3.2</strain>
        <tissue evidence="1">Leaf</tissue>
    </source>
</reference>
<evidence type="ECO:0000313" key="1">
    <source>
        <dbReference type="EMBL" id="KAG5604912.1"/>
    </source>
</evidence>
<gene>
    <name evidence="1" type="ORF">H5410_026404</name>
</gene>
<dbReference type="EMBL" id="JACXVP010000005">
    <property type="protein sequence ID" value="KAG5604912.1"/>
    <property type="molecule type" value="Genomic_DNA"/>
</dbReference>
<sequence length="41" mass="4606">MKLALAVKSGQMNLKKEKDLQKRTQPFLSFVQTSISQVLGL</sequence>
<dbReference type="Proteomes" id="UP000824120">
    <property type="component" value="Chromosome 5"/>
</dbReference>
<protein>
    <submittedName>
        <fullName evidence="1">Uncharacterized protein</fullName>
    </submittedName>
</protein>